<dbReference type="AlphaFoldDB" id="A0A9Q1KB13"/>
<evidence type="ECO:0000313" key="1">
    <source>
        <dbReference type="EMBL" id="KAJ8439593.1"/>
    </source>
</evidence>
<organism evidence="1 2">
    <name type="scientific">Carnegiea gigantea</name>
    <dbReference type="NCBI Taxonomy" id="171969"/>
    <lineage>
        <taxon>Eukaryota</taxon>
        <taxon>Viridiplantae</taxon>
        <taxon>Streptophyta</taxon>
        <taxon>Embryophyta</taxon>
        <taxon>Tracheophyta</taxon>
        <taxon>Spermatophyta</taxon>
        <taxon>Magnoliopsida</taxon>
        <taxon>eudicotyledons</taxon>
        <taxon>Gunneridae</taxon>
        <taxon>Pentapetalae</taxon>
        <taxon>Caryophyllales</taxon>
        <taxon>Cactineae</taxon>
        <taxon>Cactaceae</taxon>
        <taxon>Cactoideae</taxon>
        <taxon>Echinocereeae</taxon>
        <taxon>Carnegiea</taxon>
    </lineage>
</organism>
<protein>
    <recommendedName>
        <fullName evidence="3">DUF4283 domain-containing protein</fullName>
    </recommendedName>
</protein>
<dbReference type="InterPro" id="IPR040256">
    <property type="entry name" value="At4g02000-like"/>
</dbReference>
<dbReference type="OrthoDB" id="1750606at2759"/>
<comment type="caution">
    <text evidence="1">The sequence shown here is derived from an EMBL/GenBank/DDBJ whole genome shotgun (WGS) entry which is preliminary data.</text>
</comment>
<sequence>MADELQEAWKQPRLTEEEETVVVCEEDTSSDQAEQVALCLLWKLHTKNLFNTGAIKTVMKNVWKPMKGVIVKELDGNLFAFHFFPRQINKGPWAFDGNRLMIKEMTGSEQPSEVVFNKARFWVKVYNVPALKQTSNFAKFLASLVGEFAAVLRRVCVSLNFKVNVDIDKPLRRGVKTIIEGKAIWIRLRLVKLQDFGYP</sequence>
<proteinExistence type="predicted"/>
<dbReference type="PANTHER" id="PTHR31286:SF167">
    <property type="entry name" value="OS09G0268800 PROTEIN"/>
    <property type="match status" value="1"/>
</dbReference>
<dbReference type="Proteomes" id="UP001153076">
    <property type="component" value="Unassembled WGS sequence"/>
</dbReference>
<gene>
    <name evidence="1" type="ORF">Cgig2_024180</name>
</gene>
<evidence type="ECO:0000313" key="2">
    <source>
        <dbReference type="Proteomes" id="UP001153076"/>
    </source>
</evidence>
<reference evidence="1" key="1">
    <citation type="submission" date="2022-04" db="EMBL/GenBank/DDBJ databases">
        <title>Carnegiea gigantea Genome sequencing and assembly v2.</title>
        <authorList>
            <person name="Copetti D."/>
            <person name="Sanderson M.J."/>
            <person name="Burquez A."/>
            <person name="Wojciechowski M.F."/>
        </authorList>
    </citation>
    <scope>NUCLEOTIDE SEQUENCE</scope>
    <source>
        <strain evidence="1">SGP5-SGP5p</strain>
        <tissue evidence="1">Aerial part</tissue>
    </source>
</reference>
<keyword evidence="2" id="KW-1185">Reference proteome</keyword>
<name>A0A9Q1KB13_9CARY</name>
<dbReference type="EMBL" id="JAKOGI010000216">
    <property type="protein sequence ID" value="KAJ8439593.1"/>
    <property type="molecule type" value="Genomic_DNA"/>
</dbReference>
<accession>A0A9Q1KB13</accession>
<dbReference type="PANTHER" id="PTHR31286">
    <property type="entry name" value="GLYCINE-RICH CELL WALL STRUCTURAL PROTEIN 1.8-LIKE"/>
    <property type="match status" value="1"/>
</dbReference>
<evidence type="ECO:0008006" key="3">
    <source>
        <dbReference type="Google" id="ProtNLM"/>
    </source>
</evidence>